<dbReference type="Gene3D" id="2.40.30.10">
    <property type="entry name" value="Translation factors"/>
    <property type="match status" value="1"/>
</dbReference>
<dbReference type="Proteomes" id="UP001410648">
    <property type="component" value="Unassembled WGS sequence"/>
</dbReference>
<organism evidence="2 3">
    <name type="scientific">Alkalibacterium indicireducens</name>
    <dbReference type="NCBI Taxonomy" id="398758"/>
    <lineage>
        <taxon>Bacteria</taxon>
        <taxon>Bacillati</taxon>
        <taxon>Bacillota</taxon>
        <taxon>Bacilli</taxon>
        <taxon>Lactobacillales</taxon>
        <taxon>Carnobacteriaceae</taxon>
        <taxon>Alkalibacterium</taxon>
    </lineage>
</organism>
<gene>
    <name evidence="2" type="ORF">GCM10008936_18010</name>
</gene>
<dbReference type="SUPFAM" id="SSF63380">
    <property type="entry name" value="Riboflavin synthase domain-like"/>
    <property type="match status" value="1"/>
</dbReference>
<accession>A0ABN1B5Y3</accession>
<proteinExistence type="predicted"/>
<dbReference type="InterPro" id="IPR017927">
    <property type="entry name" value="FAD-bd_FR_type"/>
</dbReference>
<dbReference type="InterPro" id="IPR017938">
    <property type="entry name" value="Riboflavin_synthase-like_b-brl"/>
</dbReference>
<evidence type="ECO:0000259" key="1">
    <source>
        <dbReference type="PROSITE" id="PS51384"/>
    </source>
</evidence>
<dbReference type="PROSITE" id="PS51384">
    <property type="entry name" value="FAD_FR"/>
    <property type="match status" value="1"/>
</dbReference>
<feature type="domain" description="FAD-binding FR-type" evidence="1">
    <location>
        <begin position="1"/>
        <end position="81"/>
    </location>
</feature>
<protein>
    <recommendedName>
        <fullName evidence="1">FAD-binding FR-type domain-containing protein</fullName>
    </recommendedName>
</protein>
<sequence length="81" mass="9293">MFEKPEDLNWKAGQHGLYDITHKKIKNKTRPFSIPTAPHENTIHITTRIGKELSEFKQALLELKPGMSMRLTGPVGSFYLK</sequence>
<evidence type="ECO:0000313" key="2">
    <source>
        <dbReference type="EMBL" id="GAA0490727.1"/>
    </source>
</evidence>
<dbReference type="EMBL" id="BAAADA010000165">
    <property type="protein sequence ID" value="GAA0490727.1"/>
    <property type="molecule type" value="Genomic_DNA"/>
</dbReference>
<name>A0ABN1B5Y3_9LACT</name>
<keyword evidence="3" id="KW-1185">Reference proteome</keyword>
<comment type="caution">
    <text evidence="2">The sequence shown here is derived from an EMBL/GenBank/DDBJ whole genome shotgun (WGS) entry which is preliminary data.</text>
</comment>
<reference evidence="2 3" key="1">
    <citation type="journal article" date="2019" name="Int. J. Syst. Evol. Microbiol.">
        <title>The Global Catalogue of Microorganisms (GCM) 10K type strain sequencing project: providing services to taxonomists for standard genome sequencing and annotation.</title>
        <authorList>
            <consortium name="The Broad Institute Genomics Platform"/>
            <consortium name="The Broad Institute Genome Sequencing Center for Infectious Disease"/>
            <person name="Wu L."/>
            <person name="Ma J."/>
        </authorList>
    </citation>
    <scope>NUCLEOTIDE SEQUENCE [LARGE SCALE GENOMIC DNA]</scope>
    <source>
        <strain evidence="2 3">JCM 14232</strain>
    </source>
</reference>
<evidence type="ECO:0000313" key="3">
    <source>
        <dbReference type="Proteomes" id="UP001410648"/>
    </source>
</evidence>